<dbReference type="Pfam" id="PF14432">
    <property type="entry name" value="DYW_deaminase"/>
    <property type="match status" value="1"/>
</dbReference>
<evidence type="ECO:0000259" key="4">
    <source>
        <dbReference type="Pfam" id="PF14432"/>
    </source>
</evidence>
<dbReference type="GO" id="GO:0003723">
    <property type="term" value="F:RNA binding"/>
    <property type="evidence" value="ECO:0000318"/>
    <property type="project" value="GO_Central"/>
</dbReference>
<evidence type="ECO:0000256" key="1">
    <source>
        <dbReference type="ARBA" id="ARBA00006643"/>
    </source>
</evidence>
<dbReference type="STRING" id="71139.A0A059CFI1"/>
<dbReference type="AlphaFoldDB" id="A0A059CFI1"/>
<dbReference type="OrthoDB" id="185373at2759"/>
<sequence>MSLSAAGCSFHARELLYSSISKALSSIRSSTELRKAHALAITAGLDRSAFLTGKLISKYARFREPASCISVFDRVAPTNNVYPWNSIIRALTQNGLFSEALGFYSRMRDVGVRPDAHTYPSVINACAGLGDAEMGKAVHRRVSEAGFGSDLYIGNALIDMYARLDDMGEACHVFEEMPHRDVVSWNSLISGYSSNQYWEEALWYYNELKMDGILPDLYTVSSVLPACGGLVAVREGRMLHGLVEKIGVDGDGIVRNGLLFMYFKFGNVTDARKVFDEMVFRDIVSWNTLVCGYCQLGLFEDSIKLFREMITTFTPDLLTFTSVLRACGHLGDLELGTNIHDYSVRKGMEFDTRANNILLDMYAKGGNLLAARQLFNKMKDRDSVSWNSLLNGYILHGSYGEAMQLFKMMKMEDEPDSITHVMLLSLSTQFADIYIGGEVHCHIVKSGFAMDLRVCNALIDMYAKCSKLEDSLRIFGLMDMRDIVTWNTIISACIHHQDCYLGFQMINAMRNEGLMPDEASLLGILPICSLLAAKQLGKEIHGYIFRLGFESNVPVGNALIEMYSKCGNLKSAVGVFELMKLKDVVTWTALISAYGMYGEGQKALKAFAQMEVAGILPDHVAFIAIIFACSHSGLVEEGLNLFDCMKNKYNIDPRMEHYACAVDLLSRSGHLNKAEDFILSMPLKPDASIWGALLSACRANGNMRIAERVSKRIIELDTDMTGYNVLVSNVYASMGKWEQVRSVRKSIRSKGLKKSAGCSWMEIKKRVYIFGTGDRFFEQFEEVYQLLDILGSLMAKQGYVPDLQCVLHDVDDDEKRDMLCGHSERLAIAFGLLNTKPGSPLQIMKNLRVCADCHTVSKYISNIVQREILVRDANRFHLFKNGACSCGDRW</sequence>
<dbReference type="FunFam" id="1.25.40.10:FF:000351">
    <property type="entry name" value="Pentatricopeptide repeat-containing protein"/>
    <property type="match status" value="1"/>
</dbReference>
<dbReference type="InterPro" id="IPR002885">
    <property type="entry name" value="PPR_rpt"/>
</dbReference>
<dbReference type="OMA" id="GMYGEGK"/>
<dbReference type="Pfam" id="PF01535">
    <property type="entry name" value="PPR"/>
    <property type="match status" value="3"/>
</dbReference>
<comment type="similarity">
    <text evidence="1">Belongs to the PPR family. PCMP-H subfamily.</text>
</comment>
<keyword evidence="2" id="KW-0677">Repeat</keyword>
<dbReference type="Gramene" id="KCW76695">
    <property type="protein sequence ID" value="KCW76695"/>
    <property type="gene ID" value="EUGRSUZ_D01055"/>
</dbReference>
<dbReference type="FunFam" id="1.25.40.10:FF:000090">
    <property type="entry name" value="Pentatricopeptide repeat-containing protein, chloroplastic"/>
    <property type="match status" value="1"/>
</dbReference>
<feature type="repeat" description="PPR" evidence="3">
    <location>
        <begin position="351"/>
        <end position="381"/>
    </location>
</feature>
<dbReference type="EMBL" id="KK198756">
    <property type="protein sequence ID" value="KCW76695.1"/>
    <property type="molecule type" value="Genomic_DNA"/>
</dbReference>
<evidence type="ECO:0000256" key="2">
    <source>
        <dbReference type="ARBA" id="ARBA00022737"/>
    </source>
</evidence>
<dbReference type="FunFam" id="1.25.40.10:FF:000344">
    <property type="entry name" value="Pentatricopeptide repeat-containing protein"/>
    <property type="match status" value="1"/>
</dbReference>
<feature type="repeat" description="PPR" evidence="3">
    <location>
        <begin position="181"/>
        <end position="215"/>
    </location>
</feature>
<dbReference type="eggNOG" id="KOG4197">
    <property type="taxonomic scope" value="Eukaryota"/>
</dbReference>
<gene>
    <name evidence="5" type="ORF">EUGRSUZ_D01055</name>
</gene>
<evidence type="ECO:0000256" key="3">
    <source>
        <dbReference type="PROSITE-ProRule" id="PRU00708"/>
    </source>
</evidence>
<dbReference type="KEGG" id="egr:104441263"/>
<dbReference type="InterPro" id="IPR032867">
    <property type="entry name" value="DYW_dom"/>
</dbReference>
<dbReference type="InterPro" id="IPR046848">
    <property type="entry name" value="E_motif"/>
</dbReference>
<dbReference type="InterPro" id="IPR046960">
    <property type="entry name" value="PPR_At4g14850-like_plant"/>
</dbReference>
<feature type="repeat" description="PPR" evidence="3">
    <location>
        <begin position="482"/>
        <end position="516"/>
    </location>
</feature>
<feature type="repeat" description="PPR" evidence="3">
    <location>
        <begin position="80"/>
        <end position="114"/>
    </location>
</feature>
<feature type="repeat" description="PPR" evidence="3">
    <location>
        <begin position="583"/>
        <end position="617"/>
    </location>
</feature>
<dbReference type="Pfam" id="PF20431">
    <property type="entry name" value="E_motif"/>
    <property type="match status" value="1"/>
</dbReference>
<reference evidence="5" key="1">
    <citation type="submission" date="2013-07" db="EMBL/GenBank/DDBJ databases">
        <title>The genome of Eucalyptus grandis.</title>
        <authorList>
            <person name="Schmutz J."/>
            <person name="Hayes R."/>
            <person name="Myburg A."/>
            <person name="Tuskan G."/>
            <person name="Grattapaglia D."/>
            <person name="Rokhsar D.S."/>
        </authorList>
    </citation>
    <scope>NUCLEOTIDE SEQUENCE</scope>
    <source>
        <tissue evidence="5">Leaf extractions</tissue>
    </source>
</reference>
<proteinExistence type="inferred from homology"/>
<dbReference type="GO" id="GO:0008270">
    <property type="term" value="F:zinc ion binding"/>
    <property type="evidence" value="ECO:0007669"/>
    <property type="project" value="InterPro"/>
</dbReference>
<dbReference type="FunFam" id="1.25.40.10:FF:000381">
    <property type="entry name" value="Pentatricopeptide repeat-containing protein"/>
    <property type="match status" value="1"/>
</dbReference>
<dbReference type="Pfam" id="PF13041">
    <property type="entry name" value="PPR_2"/>
    <property type="match status" value="5"/>
</dbReference>
<evidence type="ECO:0000313" key="5">
    <source>
        <dbReference type="EMBL" id="KCW76695.1"/>
    </source>
</evidence>
<feature type="repeat" description="PPR" evidence="3">
    <location>
        <begin position="382"/>
        <end position="416"/>
    </location>
</feature>
<dbReference type="FunCoup" id="A0A059CFI1">
    <property type="interactions" value="100"/>
</dbReference>
<dbReference type="Gene3D" id="1.25.40.10">
    <property type="entry name" value="Tetratricopeptide repeat domain"/>
    <property type="match status" value="6"/>
</dbReference>
<dbReference type="PANTHER" id="PTHR47926:SF533">
    <property type="entry name" value="DYW DOMAIN-CONTAINING PROTEIN"/>
    <property type="match status" value="1"/>
</dbReference>
<dbReference type="PROSITE" id="PS51375">
    <property type="entry name" value="PPR"/>
    <property type="match status" value="7"/>
</dbReference>
<organism evidence="5">
    <name type="scientific">Eucalyptus grandis</name>
    <name type="common">Flooded gum</name>
    <dbReference type="NCBI Taxonomy" id="71139"/>
    <lineage>
        <taxon>Eukaryota</taxon>
        <taxon>Viridiplantae</taxon>
        <taxon>Streptophyta</taxon>
        <taxon>Embryophyta</taxon>
        <taxon>Tracheophyta</taxon>
        <taxon>Spermatophyta</taxon>
        <taxon>Magnoliopsida</taxon>
        <taxon>eudicotyledons</taxon>
        <taxon>Gunneridae</taxon>
        <taxon>Pentapetalae</taxon>
        <taxon>rosids</taxon>
        <taxon>malvids</taxon>
        <taxon>Myrtales</taxon>
        <taxon>Myrtaceae</taxon>
        <taxon>Myrtoideae</taxon>
        <taxon>Eucalypteae</taxon>
        <taxon>Eucalyptus</taxon>
    </lineage>
</organism>
<dbReference type="PANTHER" id="PTHR47926">
    <property type="entry name" value="PENTATRICOPEPTIDE REPEAT-CONTAINING PROTEIN"/>
    <property type="match status" value="1"/>
</dbReference>
<feature type="domain" description="DYW" evidence="4">
    <location>
        <begin position="798"/>
        <end position="890"/>
    </location>
</feature>
<dbReference type="FunFam" id="1.25.40.10:FF:000396">
    <property type="entry name" value="Pentatricopeptide repeat-containing protein At2g36730"/>
    <property type="match status" value="1"/>
</dbReference>
<dbReference type="NCBIfam" id="TIGR00756">
    <property type="entry name" value="PPR"/>
    <property type="match status" value="9"/>
</dbReference>
<protein>
    <recommendedName>
        <fullName evidence="4">DYW domain-containing protein</fullName>
    </recommendedName>
</protein>
<feature type="repeat" description="PPR" evidence="3">
    <location>
        <begin position="282"/>
        <end position="312"/>
    </location>
</feature>
<dbReference type="GO" id="GO:0009451">
    <property type="term" value="P:RNA modification"/>
    <property type="evidence" value="ECO:0000318"/>
    <property type="project" value="GO_Central"/>
</dbReference>
<dbReference type="InterPro" id="IPR011990">
    <property type="entry name" value="TPR-like_helical_dom_sf"/>
</dbReference>
<name>A0A059CFI1_EUCGR</name>
<dbReference type="InParanoid" id="A0A059CFI1"/>
<accession>A0A059CFI1</accession>